<sequence length="125" mass="14535">MDVTLYLVVERVVASPERQCCSWLACRGSPGWGPLPTSSPTPTPETLKEKKKKMRRRKPYIPTLLLFARHRESEEDLTRLSLFTKYGRSTVLTSEFLLFSAPHFAFFGDLSSFHDPCRERRRAEW</sequence>
<reference evidence="2 3" key="1">
    <citation type="journal article" date="2014" name="Agronomy (Basel)">
        <title>A Draft Genome Sequence for Ensete ventricosum, the Drought-Tolerant Tree Against Hunger.</title>
        <authorList>
            <person name="Harrison J."/>
            <person name="Moore K.A."/>
            <person name="Paszkiewicz K."/>
            <person name="Jones T."/>
            <person name="Grant M."/>
            <person name="Ambacheew D."/>
            <person name="Muzemil S."/>
            <person name="Studholme D.J."/>
        </authorList>
    </citation>
    <scope>NUCLEOTIDE SEQUENCE [LARGE SCALE GENOMIC DNA]</scope>
</reference>
<evidence type="ECO:0000313" key="3">
    <source>
        <dbReference type="Proteomes" id="UP000287651"/>
    </source>
</evidence>
<dbReference type="Proteomes" id="UP000287651">
    <property type="component" value="Unassembled WGS sequence"/>
</dbReference>
<accession>A0A426ZQN8</accession>
<name>A0A426ZQN8_ENSVE</name>
<dbReference type="AlphaFoldDB" id="A0A426ZQN8"/>
<protein>
    <submittedName>
        <fullName evidence="2">Uncharacterized protein</fullName>
    </submittedName>
</protein>
<gene>
    <name evidence="2" type="ORF">B296_00030318</name>
</gene>
<dbReference type="EMBL" id="AMZH03005496">
    <property type="protein sequence ID" value="RRT66260.1"/>
    <property type="molecule type" value="Genomic_DNA"/>
</dbReference>
<organism evidence="2 3">
    <name type="scientific">Ensete ventricosum</name>
    <name type="common">Abyssinian banana</name>
    <name type="synonym">Musa ensete</name>
    <dbReference type="NCBI Taxonomy" id="4639"/>
    <lineage>
        <taxon>Eukaryota</taxon>
        <taxon>Viridiplantae</taxon>
        <taxon>Streptophyta</taxon>
        <taxon>Embryophyta</taxon>
        <taxon>Tracheophyta</taxon>
        <taxon>Spermatophyta</taxon>
        <taxon>Magnoliopsida</taxon>
        <taxon>Liliopsida</taxon>
        <taxon>Zingiberales</taxon>
        <taxon>Musaceae</taxon>
        <taxon>Ensete</taxon>
    </lineage>
</organism>
<comment type="caution">
    <text evidence="2">The sequence shown here is derived from an EMBL/GenBank/DDBJ whole genome shotgun (WGS) entry which is preliminary data.</text>
</comment>
<proteinExistence type="predicted"/>
<evidence type="ECO:0000256" key="1">
    <source>
        <dbReference type="SAM" id="MobiDB-lite"/>
    </source>
</evidence>
<feature type="region of interest" description="Disordered" evidence="1">
    <location>
        <begin position="30"/>
        <end position="56"/>
    </location>
</feature>
<evidence type="ECO:0000313" key="2">
    <source>
        <dbReference type="EMBL" id="RRT66260.1"/>
    </source>
</evidence>